<comment type="caution">
    <text evidence="1">The sequence shown here is derived from an EMBL/GenBank/DDBJ whole genome shotgun (WGS) entry which is preliminary data.</text>
</comment>
<gene>
    <name evidence="1" type="ORF">DFR37_10684</name>
</gene>
<reference evidence="1 2" key="1">
    <citation type="submission" date="2018-06" db="EMBL/GenBank/DDBJ databases">
        <title>Genomic Encyclopedia of Type Strains, Phase IV (KMG-IV): sequencing the most valuable type-strain genomes for metagenomic binning, comparative biology and taxonomic classification.</title>
        <authorList>
            <person name="Goeker M."/>
        </authorList>
    </citation>
    <scope>NUCLEOTIDE SEQUENCE [LARGE SCALE GENOMIC DNA]</scope>
    <source>
        <strain evidence="1 2">DSM 25520</strain>
    </source>
</reference>
<accession>A0A366HB02</accession>
<protein>
    <submittedName>
        <fullName evidence="1">Uncharacterized protein</fullName>
    </submittedName>
</protein>
<keyword evidence="2" id="KW-1185">Reference proteome</keyword>
<evidence type="ECO:0000313" key="2">
    <source>
        <dbReference type="Proteomes" id="UP000253628"/>
    </source>
</evidence>
<dbReference type="EMBL" id="QNRQ01000006">
    <property type="protein sequence ID" value="RBP38792.1"/>
    <property type="molecule type" value="Genomic_DNA"/>
</dbReference>
<dbReference type="AlphaFoldDB" id="A0A366HB02"/>
<dbReference type="OrthoDB" id="8689634at2"/>
<dbReference type="Proteomes" id="UP000253628">
    <property type="component" value="Unassembled WGS sequence"/>
</dbReference>
<dbReference type="RefSeq" id="WP_113933576.1">
    <property type="nucleotide sequence ID" value="NZ_JACCEU010000007.1"/>
</dbReference>
<name>A0A366HB02_9BURK</name>
<sequence>MRGQNTIIRMRLSGYRPSMVWLHALDGSCPKRYFLDAEHSVMLGGRPEVHIGAEEIPGTLDLRCLTGLTVLLQGTEKNRLRAVFARLREFAPERVITSSPDFVHDWQPEKVAA</sequence>
<organism evidence="1 2">
    <name type="scientific">Eoetvoesiella caeni</name>
    <dbReference type="NCBI Taxonomy" id="645616"/>
    <lineage>
        <taxon>Bacteria</taxon>
        <taxon>Pseudomonadati</taxon>
        <taxon>Pseudomonadota</taxon>
        <taxon>Betaproteobacteria</taxon>
        <taxon>Burkholderiales</taxon>
        <taxon>Alcaligenaceae</taxon>
        <taxon>Eoetvoesiella</taxon>
    </lineage>
</organism>
<evidence type="ECO:0000313" key="1">
    <source>
        <dbReference type="EMBL" id="RBP38792.1"/>
    </source>
</evidence>
<proteinExistence type="predicted"/>